<keyword evidence="3" id="KW-1185">Reference proteome</keyword>
<name>A0A922I0K9_DERFA</name>
<reference evidence="2" key="2">
    <citation type="journal article" date="2022" name="Res Sq">
        <title>Comparative Genomics Reveals Insights into the Divergent Evolution of Astigmatic Mites and Household Pest Adaptations.</title>
        <authorList>
            <person name="Xiong Q."/>
            <person name="Wan A.T.-Y."/>
            <person name="Liu X.-Y."/>
            <person name="Fung C.S.-H."/>
            <person name="Xiao X."/>
            <person name="Malainual N."/>
            <person name="Hou J."/>
            <person name="Wang L."/>
            <person name="Wang M."/>
            <person name="Yang K."/>
            <person name="Cui Y."/>
            <person name="Leung E."/>
            <person name="Nong W."/>
            <person name="Shin S.-K."/>
            <person name="Au S."/>
            <person name="Jeong K.Y."/>
            <person name="Chew F.T."/>
            <person name="Hui J."/>
            <person name="Leung T.F."/>
            <person name="Tungtrongchitr A."/>
            <person name="Zhong N."/>
            <person name="Liu Z."/>
            <person name="Tsui S."/>
        </authorList>
    </citation>
    <scope>NUCLEOTIDE SEQUENCE</scope>
    <source>
        <strain evidence="2">Derf</strain>
        <tissue evidence="2">Whole organism</tissue>
    </source>
</reference>
<comment type="caution">
    <text evidence="2">The sequence shown here is derived from an EMBL/GenBank/DDBJ whole genome shotgun (WGS) entry which is preliminary data.</text>
</comment>
<gene>
    <name evidence="2" type="ORF">DERF_007072</name>
</gene>
<feature type="transmembrane region" description="Helical" evidence="1">
    <location>
        <begin position="20"/>
        <end position="38"/>
    </location>
</feature>
<keyword evidence="1" id="KW-0812">Transmembrane</keyword>
<evidence type="ECO:0000256" key="1">
    <source>
        <dbReference type="SAM" id="Phobius"/>
    </source>
</evidence>
<reference evidence="2" key="1">
    <citation type="submission" date="2013-05" db="EMBL/GenBank/DDBJ databases">
        <authorList>
            <person name="Yim A.K.Y."/>
            <person name="Chan T.F."/>
            <person name="Ji K.M."/>
            <person name="Liu X.Y."/>
            <person name="Zhou J.W."/>
            <person name="Li R.Q."/>
            <person name="Yang K.Y."/>
            <person name="Li J."/>
            <person name="Li M."/>
            <person name="Law P.T.W."/>
            <person name="Wu Y.L."/>
            <person name="Cai Z.L."/>
            <person name="Qin H."/>
            <person name="Bao Y."/>
            <person name="Leung R.K.K."/>
            <person name="Ng P.K.S."/>
            <person name="Zou J."/>
            <person name="Zhong X.J."/>
            <person name="Ran P.X."/>
            <person name="Zhong N.S."/>
            <person name="Liu Z.G."/>
            <person name="Tsui S.K.W."/>
        </authorList>
    </citation>
    <scope>NUCLEOTIDE SEQUENCE</scope>
    <source>
        <strain evidence="2">Derf</strain>
        <tissue evidence="2">Whole organism</tissue>
    </source>
</reference>
<organism evidence="2 3">
    <name type="scientific">Dermatophagoides farinae</name>
    <name type="common">American house dust mite</name>
    <dbReference type="NCBI Taxonomy" id="6954"/>
    <lineage>
        <taxon>Eukaryota</taxon>
        <taxon>Metazoa</taxon>
        <taxon>Ecdysozoa</taxon>
        <taxon>Arthropoda</taxon>
        <taxon>Chelicerata</taxon>
        <taxon>Arachnida</taxon>
        <taxon>Acari</taxon>
        <taxon>Acariformes</taxon>
        <taxon>Sarcoptiformes</taxon>
        <taxon>Astigmata</taxon>
        <taxon>Psoroptidia</taxon>
        <taxon>Analgoidea</taxon>
        <taxon>Pyroglyphidae</taxon>
        <taxon>Dermatophagoidinae</taxon>
        <taxon>Dermatophagoides</taxon>
    </lineage>
</organism>
<accession>A0A922I0K9</accession>
<proteinExistence type="predicted"/>
<protein>
    <submittedName>
        <fullName evidence="2">Uncharacterized protein</fullName>
    </submittedName>
</protein>
<sequence>MANFRVYPDKNNYSSSPAGRKIFVGMVLAGIAGHWLLYRNHYSRQDRFSTVLARWMSKRSDY</sequence>
<dbReference type="AlphaFoldDB" id="A0A922I0K9"/>
<dbReference type="EMBL" id="ASGP02000003">
    <property type="protein sequence ID" value="KAH9516323.1"/>
    <property type="molecule type" value="Genomic_DNA"/>
</dbReference>
<keyword evidence="1" id="KW-0472">Membrane</keyword>
<evidence type="ECO:0000313" key="2">
    <source>
        <dbReference type="EMBL" id="KAH9516323.1"/>
    </source>
</evidence>
<evidence type="ECO:0000313" key="3">
    <source>
        <dbReference type="Proteomes" id="UP000790347"/>
    </source>
</evidence>
<dbReference type="Proteomes" id="UP000790347">
    <property type="component" value="Unassembled WGS sequence"/>
</dbReference>
<keyword evidence="1" id="KW-1133">Transmembrane helix</keyword>